<name>K5WB25_PHACS</name>
<organism evidence="4 5">
    <name type="scientific">Phanerochaete carnosa (strain HHB-10118-sp)</name>
    <name type="common">White-rot fungus</name>
    <name type="synonym">Peniophora carnosa</name>
    <dbReference type="NCBI Taxonomy" id="650164"/>
    <lineage>
        <taxon>Eukaryota</taxon>
        <taxon>Fungi</taxon>
        <taxon>Dikarya</taxon>
        <taxon>Basidiomycota</taxon>
        <taxon>Agaricomycotina</taxon>
        <taxon>Agaricomycetes</taxon>
        <taxon>Polyporales</taxon>
        <taxon>Phanerochaetaceae</taxon>
        <taxon>Phanerochaete</taxon>
    </lineage>
</organism>
<dbReference type="OrthoDB" id="2105912at2759"/>
<dbReference type="InterPro" id="IPR020846">
    <property type="entry name" value="MFS_dom"/>
</dbReference>
<evidence type="ECO:0000313" key="5">
    <source>
        <dbReference type="Proteomes" id="UP000008370"/>
    </source>
</evidence>
<dbReference type="GO" id="GO:0022857">
    <property type="term" value="F:transmembrane transporter activity"/>
    <property type="evidence" value="ECO:0007669"/>
    <property type="project" value="InterPro"/>
</dbReference>
<feature type="transmembrane region" description="Helical" evidence="2">
    <location>
        <begin position="90"/>
        <end position="108"/>
    </location>
</feature>
<feature type="transmembrane region" description="Helical" evidence="2">
    <location>
        <begin position="147"/>
        <end position="166"/>
    </location>
</feature>
<feature type="transmembrane region" description="Helical" evidence="2">
    <location>
        <begin position="178"/>
        <end position="196"/>
    </location>
</feature>
<reference evidence="4 5" key="1">
    <citation type="journal article" date="2012" name="BMC Genomics">
        <title>Comparative genomics of the white-rot fungi, Phanerochaete carnosa and P. chrysosporium, to elucidate the genetic basis of the distinct wood types they colonize.</title>
        <authorList>
            <person name="Suzuki H."/>
            <person name="MacDonald J."/>
            <person name="Syed K."/>
            <person name="Salamov A."/>
            <person name="Hori C."/>
            <person name="Aerts A."/>
            <person name="Henrissat B."/>
            <person name="Wiebenga A."/>
            <person name="vanKuyk P.A."/>
            <person name="Barry K."/>
            <person name="Lindquist E."/>
            <person name="LaButti K."/>
            <person name="Lapidus A."/>
            <person name="Lucas S."/>
            <person name="Coutinho P."/>
            <person name="Gong Y."/>
            <person name="Samejima M."/>
            <person name="Mahadevan R."/>
            <person name="Abou-Zaid M."/>
            <person name="de Vries R.P."/>
            <person name="Igarashi K."/>
            <person name="Yadav J.S."/>
            <person name="Grigoriev I.V."/>
            <person name="Master E.R."/>
        </authorList>
    </citation>
    <scope>NUCLEOTIDE SEQUENCE [LARGE SCALE GENOMIC DNA]</scope>
    <source>
        <strain evidence="4 5">HHB-10118-sp</strain>
    </source>
</reference>
<dbReference type="InterPro" id="IPR011701">
    <property type="entry name" value="MFS"/>
</dbReference>
<feature type="transmembrane region" description="Helical" evidence="2">
    <location>
        <begin position="354"/>
        <end position="376"/>
    </location>
</feature>
<keyword evidence="2" id="KW-1133">Transmembrane helix</keyword>
<dbReference type="Pfam" id="PF07690">
    <property type="entry name" value="MFS_1"/>
    <property type="match status" value="1"/>
</dbReference>
<comment type="subcellular location">
    <subcellularLocation>
        <location evidence="1">Membrane</location>
        <topology evidence="1">Multi-pass membrane protein</topology>
    </subcellularLocation>
</comment>
<dbReference type="AlphaFoldDB" id="K5WB25"/>
<protein>
    <recommendedName>
        <fullName evidence="3">Major facilitator superfamily (MFS) profile domain-containing protein</fullName>
    </recommendedName>
</protein>
<dbReference type="PROSITE" id="PS50850">
    <property type="entry name" value="MFS"/>
    <property type="match status" value="1"/>
</dbReference>
<dbReference type="SUPFAM" id="SSF103473">
    <property type="entry name" value="MFS general substrate transporter"/>
    <property type="match status" value="1"/>
</dbReference>
<dbReference type="HOGENOM" id="CLU_001265_23_3_1"/>
<feature type="non-terminal residue" evidence="4">
    <location>
        <position position="420"/>
    </location>
</feature>
<feature type="transmembrane region" description="Helical" evidence="2">
    <location>
        <begin position="114"/>
        <end position="135"/>
    </location>
</feature>
<dbReference type="PANTHER" id="PTHR42910:SF1">
    <property type="entry name" value="MAJOR FACILITATOR SUPERFAMILY (MFS) PROFILE DOMAIN-CONTAINING PROTEIN"/>
    <property type="match status" value="1"/>
</dbReference>
<feature type="transmembrane region" description="Helical" evidence="2">
    <location>
        <begin position="233"/>
        <end position="252"/>
    </location>
</feature>
<feature type="transmembrane region" description="Helical" evidence="2">
    <location>
        <begin position="302"/>
        <end position="326"/>
    </location>
</feature>
<dbReference type="InterPro" id="IPR036259">
    <property type="entry name" value="MFS_trans_sf"/>
</dbReference>
<dbReference type="RefSeq" id="XP_007396487.1">
    <property type="nucleotide sequence ID" value="XM_007396425.1"/>
</dbReference>
<dbReference type="KEGG" id="pco:PHACADRAFT_63801"/>
<keyword evidence="2" id="KW-0472">Membrane</keyword>
<keyword evidence="2" id="KW-0812">Transmembrane</keyword>
<evidence type="ECO:0000313" key="4">
    <source>
        <dbReference type="EMBL" id="EKM56194.1"/>
    </source>
</evidence>
<evidence type="ECO:0000256" key="2">
    <source>
        <dbReference type="SAM" id="Phobius"/>
    </source>
</evidence>
<feature type="transmembrane region" description="Helical" evidence="2">
    <location>
        <begin position="62"/>
        <end position="83"/>
    </location>
</feature>
<dbReference type="Gene3D" id="1.20.1250.20">
    <property type="entry name" value="MFS general substrate transporter like domains"/>
    <property type="match status" value="1"/>
</dbReference>
<accession>K5WB25</accession>
<dbReference type="EMBL" id="JH930472">
    <property type="protein sequence ID" value="EKM56194.1"/>
    <property type="molecule type" value="Genomic_DNA"/>
</dbReference>
<evidence type="ECO:0000259" key="3">
    <source>
        <dbReference type="PROSITE" id="PS50850"/>
    </source>
</evidence>
<feature type="non-terminal residue" evidence="4">
    <location>
        <position position="1"/>
    </location>
</feature>
<dbReference type="GeneID" id="18920205"/>
<dbReference type="InParanoid" id="K5WB25"/>
<dbReference type="Proteomes" id="UP000008370">
    <property type="component" value="Unassembled WGS sequence"/>
</dbReference>
<gene>
    <name evidence="4" type="ORF">PHACADRAFT_63801</name>
</gene>
<dbReference type="GO" id="GO:0016020">
    <property type="term" value="C:membrane"/>
    <property type="evidence" value="ECO:0007669"/>
    <property type="project" value="UniProtKB-SubCell"/>
</dbReference>
<feature type="domain" description="Major facilitator superfamily (MFS) profile" evidence="3">
    <location>
        <begin position="19"/>
        <end position="420"/>
    </location>
</feature>
<feature type="transmembrane region" description="Helical" evidence="2">
    <location>
        <begin position="259"/>
        <end position="282"/>
    </location>
</feature>
<feature type="transmembrane region" description="Helical" evidence="2">
    <location>
        <begin position="382"/>
        <end position="400"/>
    </location>
</feature>
<feature type="transmembrane region" description="Helical" evidence="2">
    <location>
        <begin position="21"/>
        <end position="42"/>
    </location>
</feature>
<keyword evidence="5" id="KW-1185">Reference proteome</keyword>
<evidence type="ECO:0000256" key="1">
    <source>
        <dbReference type="ARBA" id="ARBA00004141"/>
    </source>
</evidence>
<sequence length="420" mass="45794">DFNFLPIPKHLQYYASHPPTFNLTLNVLFGVGGTFVVSNLYYCQPLLIQLSLSFNVSYNQVSRVPTLVQAGYACGLLLISPLGDLVRRRALILVLIAASTALTIGLPLTNSLQAFEALSFLIGFSSVVPQILMPFAADLAPPHKRAAALSIVLSGLLLGILFARVVAGVVANFVTWRIVYWLSVGLQSCVLLLMYFKLPDFPPKNEHMSYFSILYTMAKFAVTEPLLIQSSLINIASMACFTNFWVTLTFLLGGPIYNYSTLVIGLFGLVGMGGVSTSPILGRLVDKMVPWYGTLIATFGQTIFYAIQTAAAGLNVSVVIIVCFGIDSFRQFQQVSLTTSVFGLDPSTRARMNAVLIMSIFIGQIIGTAAGTSLFTHHGWRAAAALSLGCESFCLFVLFVRGPHCTRYTWFGWEGGSAWR</sequence>
<dbReference type="CDD" id="cd17324">
    <property type="entry name" value="MFS_NepI_like"/>
    <property type="match status" value="1"/>
</dbReference>
<dbReference type="PANTHER" id="PTHR42910">
    <property type="entry name" value="TRANSPORTER SCO4007-RELATED"/>
    <property type="match status" value="1"/>
</dbReference>
<proteinExistence type="predicted"/>